<keyword evidence="3" id="KW-0479">Metal-binding</keyword>
<dbReference type="GO" id="GO:0008270">
    <property type="term" value="F:zinc ion binding"/>
    <property type="evidence" value="ECO:0007669"/>
    <property type="project" value="UniProtKB-KW"/>
</dbReference>
<dbReference type="SMART" id="SM00487">
    <property type="entry name" value="DEXDc"/>
    <property type="match status" value="1"/>
</dbReference>
<keyword evidence="11" id="KW-0156">Chromatin regulator</keyword>
<dbReference type="Pfam" id="PF25390">
    <property type="entry name" value="WD40_RLD"/>
    <property type="match status" value="1"/>
</dbReference>
<feature type="repeat" description="RCC1" evidence="15">
    <location>
        <begin position="966"/>
        <end position="1019"/>
    </location>
</feature>
<feature type="domain" description="Helicase C-terminal" evidence="19">
    <location>
        <begin position="397"/>
        <end position="548"/>
    </location>
</feature>
<feature type="repeat" description="RCC1" evidence="15">
    <location>
        <begin position="1087"/>
        <end position="1141"/>
    </location>
</feature>
<keyword evidence="13" id="KW-0539">Nucleus</keyword>
<keyword evidence="5" id="KW-0547">Nucleotide-binding</keyword>
<feature type="region of interest" description="Disordered" evidence="16">
    <location>
        <begin position="28"/>
        <end position="68"/>
    </location>
</feature>
<proteinExistence type="inferred from homology"/>
<dbReference type="FunFam" id="3.40.50.300:FF:000082">
    <property type="entry name" value="ISWI chromatin remodeling complex ATPase ISW1"/>
    <property type="match status" value="1"/>
</dbReference>
<comment type="caution">
    <text evidence="20">The sequence shown here is derived from an EMBL/GenBank/DDBJ whole genome shotgun (WGS) entry which is preliminary data.</text>
</comment>
<feature type="domain" description="PHD-type" evidence="17">
    <location>
        <begin position="1272"/>
        <end position="1326"/>
    </location>
</feature>
<dbReference type="GO" id="GO:0005634">
    <property type="term" value="C:nucleus"/>
    <property type="evidence" value="ECO:0007669"/>
    <property type="project" value="UniProtKB-SubCell"/>
</dbReference>
<dbReference type="PROSITE" id="PS51192">
    <property type="entry name" value="HELICASE_ATP_BIND_1"/>
    <property type="match status" value="1"/>
</dbReference>
<dbReference type="Pfam" id="PF00271">
    <property type="entry name" value="Helicase_C"/>
    <property type="match status" value="1"/>
</dbReference>
<dbReference type="PANTHER" id="PTHR45623:SF49">
    <property type="entry name" value="SWI_SNF-RELATED MATRIX-ASSOCIATED ACTIN-DEPENDENT REGULATOR OF CHROMATIN SUBFAMILY A MEMBER 5"/>
    <property type="match status" value="1"/>
</dbReference>
<evidence type="ECO:0000256" key="3">
    <source>
        <dbReference type="ARBA" id="ARBA00022723"/>
    </source>
</evidence>
<keyword evidence="4" id="KW-0677">Repeat</keyword>
<dbReference type="GO" id="GO:0004386">
    <property type="term" value="F:helicase activity"/>
    <property type="evidence" value="ECO:0007669"/>
    <property type="project" value="UniProtKB-KW"/>
</dbReference>
<keyword evidence="8" id="KW-0347">Helicase</keyword>
<dbReference type="Proteomes" id="UP000037460">
    <property type="component" value="Unassembled WGS sequence"/>
</dbReference>
<dbReference type="SUPFAM" id="SSF50985">
    <property type="entry name" value="RCC1/BLIP-II"/>
    <property type="match status" value="1"/>
</dbReference>
<dbReference type="PRINTS" id="PR00633">
    <property type="entry name" value="RCCNDNSATION"/>
</dbReference>
<evidence type="ECO:0000256" key="8">
    <source>
        <dbReference type="ARBA" id="ARBA00022806"/>
    </source>
</evidence>
<dbReference type="Gene3D" id="3.40.50.300">
    <property type="entry name" value="P-loop containing nucleotide triphosphate hydrolases"/>
    <property type="match status" value="1"/>
</dbReference>
<evidence type="ECO:0000256" key="13">
    <source>
        <dbReference type="ARBA" id="ARBA00023242"/>
    </source>
</evidence>
<keyword evidence="10" id="KW-0067">ATP-binding</keyword>
<evidence type="ECO:0000259" key="18">
    <source>
        <dbReference type="PROSITE" id="PS51192"/>
    </source>
</evidence>
<comment type="subcellular location">
    <subcellularLocation>
        <location evidence="1">Nucleus</location>
    </subcellularLocation>
</comment>
<dbReference type="FunFam" id="3.40.50.10810:FF:000005">
    <property type="entry name" value="Photoperiod-independent early flowering 1"/>
    <property type="match status" value="1"/>
</dbReference>
<evidence type="ECO:0000259" key="17">
    <source>
        <dbReference type="PROSITE" id="PS50016"/>
    </source>
</evidence>
<evidence type="ECO:0000256" key="14">
    <source>
        <dbReference type="PROSITE-ProRule" id="PRU00146"/>
    </source>
</evidence>
<evidence type="ECO:0000256" key="5">
    <source>
        <dbReference type="ARBA" id="ARBA00022741"/>
    </source>
</evidence>
<dbReference type="InterPro" id="IPR049730">
    <property type="entry name" value="SNF2/RAD54-like_C"/>
</dbReference>
<dbReference type="GO" id="GO:0003682">
    <property type="term" value="F:chromatin binding"/>
    <property type="evidence" value="ECO:0007669"/>
    <property type="project" value="TreeGrafter"/>
</dbReference>
<dbReference type="GO" id="GO:0003677">
    <property type="term" value="F:DNA binding"/>
    <property type="evidence" value="ECO:0007669"/>
    <property type="project" value="UniProtKB-KW"/>
</dbReference>
<dbReference type="InterPro" id="IPR058923">
    <property type="entry name" value="RCC1-like_dom"/>
</dbReference>
<dbReference type="PROSITE" id="PS50016">
    <property type="entry name" value="ZF_PHD_2"/>
    <property type="match status" value="1"/>
</dbReference>
<dbReference type="GO" id="GO:0005524">
    <property type="term" value="F:ATP binding"/>
    <property type="evidence" value="ECO:0007669"/>
    <property type="project" value="UniProtKB-KW"/>
</dbReference>
<accession>A0A0M0JVW2</accession>
<feature type="compositionally biased region" description="Acidic residues" evidence="16">
    <location>
        <begin position="58"/>
        <end position="68"/>
    </location>
</feature>
<dbReference type="PROSITE" id="PS51194">
    <property type="entry name" value="HELICASE_CTER"/>
    <property type="match status" value="1"/>
</dbReference>
<gene>
    <name evidence="20" type="ORF">Ctob_008066</name>
</gene>
<dbReference type="CDD" id="cd18793">
    <property type="entry name" value="SF2_C_SNF"/>
    <property type="match status" value="1"/>
</dbReference>
<evidence type="ECO:0000256" key="1">
    <source>
        <dbReference type="ARBA" id="ARBA00004123"/>
    </source>
</evidence>
<dbReference type="OrthoDB" id="5857104at2759"/>
<dbReference type="PROSITE" id="PS00626">
    <property type="entry name" value="RCC1_2"/>
    <property type="match status" value="3"/>
</dbReference>
<dbReference type="Gene3D" id="3.40.50.10810">
    <property type="entry name" value="Tandem AAA-ATPase domain"/>
    <property type="match status" value="1"/>
</dbReference>
<dbReference type="PROSITE" id="PS00690">
    <property type="entry name" value="DEAH_ATP_HELICASE"/>
    <property type="match status" value="1"/>
</dbReference>
<evidence type="ECO:0000256" key="2">
    <source>
        <dbReference type="ARBA" id="ARBA00009687"/>
    </source>
</evidence>
<keyword evidence="21" id="KW-1185">Reference proteome</keyword>
<evidence type="ECO:0000256" key="15">
    <source>
        <dbReference type="PROSITE-ProRule" id="PRU00235"/>
    </source>
</evidence>
<keyword evidence="6 14" id="KW-0863">Zinc-finger</keyword>
<keyword evidence="7" id="KW-0378">Hydrolase</keyword>
<feature type="repeat" description="RCC1" evidence="15">
    <location>
        <begin position="1189"/>
        <end position="1246"/>
    </location>
</feature>
<feature type="repeat" description="RCC1" evidence="15">
    <location>
        <begin position="843"/>
        <end position="911"/>
    </location>
</feature>
<dbReference type="InterPro" id="IPR019786">
    <property type="entry name" value="Zinc_finger_PHD-type_CS"/>
</dbReference>
<evidence type="ECO:0000256" key="12">
    <source>
        <dbReference type="ARBA" id="ARBA00023125"/>
    </source>
</evidence>
<feature type="region of interest" description="Disordered" evidence="16">
    <location>
        <begin position="1551"/>
        <end position="1580"/>
    </location>
</feature>
<dbReference type="PANTHER" id="PTHR45623">
    <property type="entry name" value="CHROMODOMAIN-HELICASE-DNA-BINDING PROTEIN 3-RELATED-RELATED"/>
    <property type="match status" value="1"/>
</dbReference>
<dbReference type="SUPFAM" id="SSF48452">
    <property type="entry name" value="TPR-like"/>
    <property type="match status" value="1"/>
</dbReference>
<dbReference type="PROSITE" id="PS50012">
    <property type="entry name" value="RCC1_3"/>
    <property type="match status" value="5"/>
</dbReference>
<dbReference type="EMBL" id="JWZX01002178">
    <property type="protein sequence ID" value="KOO30694.1"/>
    <property type="molecule type" value="Genomic_DNA"/>
</dbReference>
<dbReference type="InterPro" id="IPR000330">
    <property type="entry name" value="SNF2_N"/>
</dbReference>
<comment type="similarity">
    <text evidence="2">Belongs to the SNF2/RAD54 helicase family. ISWI subfamily.</text>
</comment>
<dbReference type="InterPro" id="IPR009091">
    <property type="entry name" value="RCC1/BLIP-II"/>
</dbReference>
<dbReference type="GO" id="GO:0140658">
    <property type="term" value="F:ATP-dependent chromatin remodeler activity"/>
    <property type="evidence" value="ECO:0007669"/>
    <property type="project" value="TreeGrafter"/>
</dbReference>
<feature type="compositionally biased region" description="Basic and acidic residues" evidence="16">
    <location>
        <begin position="1551"/>
        <end position="1562"/>
    </location>
</feature>
<protein>
    <submittedName>
        <fullName evidence="20">Putative global transcription activator snf2l1 isoform 2</fullName>
    </submittedName>
</protein>
<dbReference type="Pfam" id="PF00176">
    <property type="entry name" value="SNF2-rel_dom"/>
    <property type="match status" value="1"/>
</dbReference>
<dbReference type="GO" id="GO:0034728">
    <property type="term" value="P:nucleosome organization"/>
    <property type="evidence" value="ECO:0007669"/>
    <property type="project" value="TreeGrafter"/>
</dbReference>
<dbReference type="InterPro" id="IPR019787">
    <property type="entry name" value="Znf_PHD-finger"/>
</dbReference>
<feature type="repeat" description="RCC1" evidence="15">
    <location>
        <begin position="912"/>
        <end position="965"/>
    </location>
</feature>
<dbReference type="InterPro" id="IPR001965">
    <property type="entry name" value="Znf_PHD"/>
</dbReference>
<evidence type="ECO:0000256" key="9">
    <source>
        <dbReference type="ARBA" id="ARBA00022833"/>
    </source>
</evidence>
<name>A0A0M0JVW2_9EUKA</name>
<dbReference type="SMART" id="SM00490">
    <property type="entry name" value="HELICc"/>
    <property type="match status" value="1"/>
</dbReference>
<evidence type="ECO:0000256" key="10">
    <source>
        <dbReference type="ARBA" id="ARBA00022840"/>
    </source>
</evidence>
<feature type="compositionally biased region" description="Gly residues" evidence="16">
    <location>
        <begin position="652"/>
        <end position="663"/>
    </location>
</feature>
<evidence type="ECO:0000256" key="16">
    <source>
        <dbReference type="SAM" id="MobiDB-lite"/>
    </source>
</evidence>
<feature type="domain" description="Helicase ATP-binding" evidence="18">
    <location>
        <begin position="99"/>
        <end position="268"/>
    </location>
</feature>
<dbReference type="GO" id="GO:0000785">
    <property type="term" value="C:chromatin"/>
    <property type="evidence" value="ECO:0007669"/>
    <property type="project" value="TreeGrafter"/>
</dbReference>
<dbReference type="InterPro" id="IPR027417">
    <property type="entry name" value="P-loop_NTPase"/>
</dbReference>
<dbReference type="InterPro" id="IPR001650">
    <property type="entry name" value="Helicase_C-like"/>
</dbReference>
<evidence type="ECO:0000259" key="19">
    <source>
        <dbReference type="PROSITE" id="PS51194"/>
    </source>
</evidence>
<dbReference type="InterPro" id="IPR038718">
    <property type="entry name" value="SNF2-like_sf"/>
</dbReference>
<dbReference type="InterPro" id="IPR000408">
    <property type="entry name" value="Reg_chr_condens"/>
</dbReference>
<keyword evidence="9" id="KW-0862">Zinc</keyword>
<dbReference type="Gene3D" id="3.30.40.10">
    <property type="entry name" value="Zinc/RING finger domain, C3HC4 (zinc finger)"/>
    <property type="match status" value="1"/>
</dbReference>
<dbReference type="InterPro" id="IPR002464">
    <property type="entry name" value="DNA/RNA_helicase_DEAH_CS"/>
</dbReference>
<dbReference type="PROSITE" id="PS01359">
    <property type="entry name" value="ZF_PHD_1"/>
    <property type="match status" value="1"/>
</dbReference>
<dbReference type="InterPro" id="IPR011990">
    <property type="entry name" value="TPR-like_helical_dom_sf"/>
</dbReference>
<dbReference type="Pfam" id="PF00628">
    <property type="entry name" value="PHD"/>
    <property type="match status" value="1"/>
</dbReference>
<evidence type="ECO:0000256" key="11">
    <source>
        <dbReference type="ARBA" id="ARBA00022853"/>
    </source>
</evidence>
<dbReference type="Gene3D" id="1.25.40.10">
    <property type="entry name" value="Tetratricopeptide repeat domain"/>
    <property type="match status" value="2"/>
</dbReference>
<keyword evidence="12" id="KW-0238">DNA-binding</keyword>
<evidence type="ECO:0000256" key="4">
    <source>
        <dbReference type="ARBA" id="ARBA00022737"/>
    </source>
</evidence>
<feature type="region of interest" description="Disordered" evidence="16">
    <location>
        <begin position="648"/>
        <end position="667"/>
    </location>
</feature>
<dbReference type="Gene3D" id="2.130.10.30">
    <property type="entry name" value="Regulator of chromosome condensation 1/beta-lactamase-inhibitor protein II"/>
    <property type="match status" value="2"/>
</dbReference>
<dbReference type="InterPro" id="IPR011011">
    <property type="entry name" value="Znf_FYVE_PHD"/>
</dbReference>
<dbReference type="SUPFAM" id="SSF57903">
    <property type="entry name" value="FYVE/PHD zinc finger"/>
    <property type="match status" value="1"/>
</dbReference>
<dbReference type="InterPro" id="IPR014001">
    <property type="entry name" value="Helicase_ATP-bd"/>
</dbReference>
<dbReference type="SMART" id="SM00028">
    <property type="entry name" value="TPR"/>
    <property type="match status" value="3"/>
</dbReference>
<dbReference type="Pfam" id="PF00415">
    <property type="entry name" value="RCC1"/>
    <property type="match status" value="1"/>
</dbReference>
<dbReference type="InterPro" id="IPR013083">
    <property type="entry name" value="Znf_RING/FYVE/PHD"/>
</dbReference>
<dbReference type="GO" id="GO:0016887">
    <property type="term" value="F:ATP hydrolysis activity"/>
    <property type="evidence" value="ECO:0007669"/>
    <property type="project" value="TreeGrafter"/>
</dbReference>
<dbReference type="SUPFAM" id="SSF52540">
    <property type="entry name" value="P-loop containing nucleoside triphosphate hydrolases"/>
    <property type="match status" value="2"/>
</dbReference>
<evidence type="ECO:0000313" key="21">
    <source>
        <dbReference type="Proteomes" id="UP000037460"/>
    </source>
</evidence>
<organism evidence="20 21">
    <name type="scientific">Chrysochromulina tobinii</name>
    <dbReference type="NCBI Taxonomy" id="1460289"/>
    <lineage>
        <taxon>Eukaryota</taxon>
        <taxon>Haptista</taxon>
        <taxon>Haptophyta</taxon>
        <taxon>Prymnesiophyceae</taxon>
        <taxon>Prymnesiales</taxon>
        <taxon>Chrysochromulinaceae</taxon>
        <taxon>Chrysochromulina</taxon>
    </lineage>
</organism>
<sequence>MSDSAGGGSDEPASTLIGSLVAAFKERLAGGSKRKRTQGGPARGSKGGARHKAKSHADDEDAEEQAELDQEVIRLESQPACITGGTMRDYQLEGLNWLLSLHQRDLNAILADEMGLGKTLQTIAFLGYLSLEQKAAGASDAKPHLVVLPLTVLGNWGREIEKFCPSLRVLKLHGSKDERPLQVQRLREREYDVCLTTYETVSSETAALKKVQWGCLVVDEAHRLKNENSRLAVILRQLPSQRRLLLTGTPIQNNLHELWALLNFLFPDIFTSSELFDTSVDAKLGTVDPGLVGQLHWLLQRCLLRRLKADVEKGLPPKTETTIFLPLSAMQVDWYRRVLMRDLSALGAGRGSFTSVQNIVMHLRKVCNHPYLFDGAEPGPPFVEGEHLIQNSGKLVVMDKLLRKLKEGGHRVLVFTTMTKVLDILEDYCLYRGHKHCRLDGSSSTEEREEMMAAFNAPGSDIFIFMLSTRAGGLGINLFTADTVILYDSDWNPQADLQAQDRAHRIGQTRPVSVYRLCVENTLEEKILERAERKLYLDRLVIEQGRLGVAMPNLKPDELMGLIRFGADAVLKMEGATLTEEDIDELLKRGKERTAQKAAKLKADCQHSLANFSMEAGGDPAKLYQLDGIEYDAKGVRELIDKLRAAEQTEGGAAGSGGSGGSGEAAMSERNSLLHQLLTSNWSLLRTIKICHEPGGVQREGETMENVVRRKVEELKGRPQPADAQGSAAYYTVDKREVAERHWSMVADILKQLGLETVDRTLVIPYDVCMHFEARILGPWQAAWRHFRDSRKRGATAEDTRADAGTSGVGANGVVAKDGAVAEQVLVSGGDGNASGEALPTGDTIFTWGCLDWTTPSLSNVGSGKKGSGAGNGSAFVVSVPELLPLPAALQGERLAQVACGSRHSVAVTAHGEAYAWGRGMCGQLGVVAAGATAHPLPLRALWLGGHRVVAVACGQEHTCLLTREGIVFGFGAGKRGQTGLDTTENVTVPARMRWHARLMQRASAISCGANHTAVLLPDGLLLTCGAAEQGVLGHGFGGREHVDEHDLSRVQDAMQLQLVSVFTADKLPLAAISCGGTHNLGLTRSGAVYSFGAGSWGRLGLGSSDIRDKHQPTRVKAADHLGAIRQVAAGLEHSLLLLEEGSVFQFGRSGSSYQSTPSVVVGIGPSHGVRVRSISAGKGYTAAVSDKGEVYVWGAMSPPGAIGLGARDGTVIKNARQPTKLEALEQRCVGQVSAGYTHLVALADSVSSTCTEMAVPPEERFGSTSQEGYADAVCEKCQQPESPRKGELIFCDSCNNGYHLECHDPPLREDALPEGDWHCFNCKLERLSVCAVCGMQDETNATLALCDTNDCLHFGACHIECMPPHMRPPVQLPKLGSEDDDDLDEIDVTMDEVDGWRPGDPKRVWKLDHFRWFCAHCAEEDGEARPPAYGVNKKHDAKKMARKGGSKAGVKEAGTSAAAASGAGEAGAGALGAAAAAGAPLPAALPLPRTELTFAHRRLLKQYHDLCPTPDEAQTTLLAALTDRNSPAEVTAWLHERTIELRRRERAKEEAARKAAEDRAQRLNQAGAAQPLPPSERESLSFEAAAERMRAQRLHQAGAAQPQGARDRQKITKQFEDLKQRGNQAYQQQQYELANQYYIAATSADPKNVTGSLHTIYSNMSAVFATQGDWRGSYNYAYYAVQLVPSFAKGHSRMATALAALEHFAEAHLAVKLNPTWSRGHSRRGNALHAMAKKGTATKDAAREAYERALQLDPENSIVRRALDGLIATMDDNEVEVQVEA</sequence>
<dbReference type="SMART" id="SM00249">
    <property type="entry name" value="PHD"/>
    <property type="match status" value="2"/>
</dbReference>
<evidence type="ECO:0000313" key="20">
    <source>
        <dbReference type="EMBL" id="KOO30694.1"/>
    </source>
</evidence>
<reference evidence="21" key="1">
    <citation type="journal article" date="2015" name="PLoS Genet.">
        <title>Genome Sequence and Transcriptome Analyses of Chrysochromulina tobin: Metabolic Tools for Enhanced Algal Fitness in the Prominent Order Prymnesiales (Haptophyceae).</title>
        <authorList>
            <person name="Hovde B.T."/>
            <person name="Deodato C.R."/>
            <person name="Hunsperger H.M."/>
            <person name="Ryken S.A."/>
            <person name="Yost W."/>
            <person name="Jha R.K."/>
            <person name="Patterson J."/>
            <person name="Monnat R.J. Jr."/>
            <person name="Barlow S.B."/>
            <person name="Starkenburg S.R."/>
            <person name="Cattolico R.A."/>
        </authorList>
    </citation>
    <scope>NUCLEOTIDE SEQUENCE</scope>
    <source>
        <strain evidence="21">CCMP291</strain>
    </source>
</reference>
<evidence type="ECO:0000256" key="7">
    <source>
        <dbReference type="ARBA" id="ARBA00022801"/>
    </source>
</evidence>
<dbReference type="InterPro" id="IPR019734">
    <property type="entry name" value="TPR_rpt"/>
</dbReference>
<evidence type="ECO:0000256" key="6">
    <source>
        <dbReference type="ARBA" id="ARBA00022771"/>
    </source>
</evidence>
<dbReference type="GO" id="GO:0042393">
    <property type="term" value="F:histone binding"/>
    <property type="evidence" value="ECO:0007669"/>
    <property type="project" value="TreeGrafter"/>
</dbReference>